<feature type="compositionally biased region" description="Basic and acidic residues" evidence="1">
    <location>
        <begin position="16"/>
        <end position="25"/>
    </location>
</feature>
<evidence type="ECO:0000313" key="3">
    <source>
        <dbReference type="Proteomes" id="UP000676951"/>
    </source>
</evidence>
<organism evidence="2 3">
    <name type="scientific">Bradyrhizobium sediminis</name>
    <dbReference type="NCBI Taxonomy" id="2840469"/>
    <lineage>
        <taxon>Bacteria</taxon>
        <taxon>Pseudomonadati</taxon>
        <taxon>Pseudomonadota</taxon>
        <taxon>Alphaproteobacteria</taxon>
        <taxon>Hyphomicrobiales</taxon>
        <taxon>Nitrobacteraceae</taxon>
        <taxon>Bradyrhizobium</taxon>
    </lineage>
</organism>
<dbReference type="Proteomes" id="UP000676951">
    <property type="component" value="Chromosome"/>
</dbReference>
<keyword evidence="3" id="KW-1185">Reference proteome</keyword>
<evidence type="ECO:0000256" key="1">
    <source>
        <dbReference type="SAM" id="MobiDB-lite"/>
    </source>
</evidence>
<reference evidence="2 3" key="1">
    <citation type="submission" date="2021-06" db="EMBL/GenBank/DDBJ databases">
        <title>Bradyrhizobium sp. S2-11-4 Genome sequencing.</title>
        <authorList>
            <person name="Jin L."/>
        </authorList>
    </citation>
    <scope>NUCLEOTIDE SEQUENCE [LARGE SCALE GENOMIC DNA]</scope>
    <source>
        <strain evidence="2 3">S2-11-4</strain>
    </source>
</reference>
<feature type="compositionally biased region" description="Polar residues" evidence="1">
    <location>
        <begin position="41"/>
        <end position="52"/>
    </location>
</feature>
<proteinExistence type="predicted"/>
<sequence length="82" mass="8830">MAVVGNGNIDVGNETSTRKPGEPRIEAPNTVRMKRPGNCGAMSQQCGDSGNYSTPQKLVQLVGCREPKARPEPWVRPGPAKR</sequence>
<evidence type="ECO:0000313" key="2">
    <source>
        <dbReference type="EMBL" id="QWG26014.1"/>
    </source>
</evidence>
<protein>
    <submittedName>
        <fullName evidence="2">Uncharacterized protein</fullName>
    </submittedName>
</protein>
<dbReference type="AlphaFoldDB" id="A0A975P5I2"/>
<accession>A0A975P5I2</accession>
<dbReference type="EMBL" id="CP076136">
    <property type="protein sequence ID" value="QWG26014.1"/>
    <property type="molecule type" value="Genomic_DNA"/>
</dbReference>
<gene>
    <name evidence="2" type="ORF">KMZ93_15945</name>
</gene>
<feature type="region of interest" description="Disordered" evidence="1">
    <location>
        <begin position="1"/>
        <end position="52"/>
    </location>
</feature>
<name>A0A975P5I2_9BRAD</name>